<dbReference type="AlphaFoldDB" id="A0A1B2HJK2"/>
<evidence type="ECO:0000313" key="3">
    <source>
        <dbReference type="Proteomes" id="UP000093053"/>
    </source>
</evidence>
<proteinExistence type="predicted"/>
<protein>
    <submittedName>
        <fullName evidence="2">Uncharacterized protein</fullName>
    </submittedName>
</protein>
<sequence length="115" mass="11169">MVGAGGHREHAVVAADGGGDLGGEPGRVADAGGRSRRWCAGAPTDRAGGQAGWASCWSERQGRRPSSTSRTATTSRAASSGGEGGSEGGLHNRRVRGRGTKAASGAVGSAPAGGS</sequence>
<reference evidence="2 3" key="1">
    <citation type="submission" date="2016-07" db="EMBL/GenBank/DDBJ databases">
        <title>Complete genome sequence of the Lentzea guizhouensis DHS C013.</title>
        <authorList>
            <person name="Cao C."/>
        </authorList>
    </citation>
    <scope>NUCLEOTIDE SEQUENCE [LARGE SCALE GENOMIC DNA]</scope>
    <source>
        <strain evidence="2 3">DHS C013</strain>
    </source>
</reference>
<feature type="compositionally biased region" description="Low complexity" evidence="1">
    <location>
        <begin position="64"/>
        <end position="80"/>
    </location>
</feature>
<dbReference type="EMBL" id="CP016793">
    <property type="protein sequence ID" value="ANZ37894.1"/>
    <property type="molecule type" value="Genomic_DNA"/>
</dbReference>
<feature type="compositionally biased region" description="Gly residues" evidence="1">
    <location>
        <begin position="16"/>
        <end position="25"/>
    </location>
</feature>
<dbReference type="KEGG" id="led:BBK82_19365"/>
<accession>A0A1B2HJK2</accession>
<keyword evidence="3" id="KW-1185">Reference proteome</keyword>
<evidence type="ECO:0000313" key="2">
    <source>
        <dbReference type="EMBL" id="ANZ37894.1"/>
    </source>
</evidence>
<feature type="compositionally biased region" description="Basic and acidic residues" evidence="1">
    <location>
        <begin position="1"/>
        <end position="11"/>
    </location>
</feature>
<evidence type="ECO:0000256" key="1">
    <source>
        <dbReference type="SAM" id="MobiDB-lite"/>
    </source>
</evidence>
<organism evidence="2 3">
    <name type="scientific">Lentzea guizhouensis</name>
    <dbReference type="NCBI Taxonomy" id="1586287"/>
    <lineage>
        <taxon>Bacteria</taxon>
        <taxon>Bacillati</taxon>
        <taxon>Actinomycetota</taxon>
        <taxon>Actinomycetes</taxon>
        <taxon>Pseudonocardiales</taxon>
        <taxon>Pseudonocardiaceae</taxon>
        <taxon>Lentzea</taxon>
    </lineage>
</organism>
<feature type="compositionally biased region" description="Low complexity" evidence="1">
    <location>
        <begin position="102"/>
        <end position="115"/>
    </location>
</feature>
<name>A0A1B2HJK2_9PSEU</name>
<dbReference type="Proteomes" id="UP000093053">
    <property type="component" value="Chromosome"/>
</dbReference>
<feature type="region of interest" description="Disordered" evidence="1">
    <location>
        <begin position="1"/>
        <end position="115"/>
    </location>
</feature>
<gene>
    <name evidence="2" type="ORF">BBK82_19365</name>
</gene>